<dbReference type="SMART" id="SM00388">
    <property type="entry name" value="HisKA"/>
    <property type="match status" value="1"/>
</dbReference>
<accession>A0A098S3T8</accession>
<dbReference type="PROSITE" id="PS50109">
    <property type="entry name" value="HIS_KIN"/>
    <property type="match status" value="1"/>
</dbReference>
<feature type="domain" description="Histidine kinase" evidence="8">
    <location>
        <begin position="689"/>
        <end position="914"/>
    </location>
</feature>
<feature type="compositionally biased region" description="Polar residues" evidence="6">
    <location>
        <begin position="928"/>
        <end position="942"/>
    </location>
</feature>
<organism evidence="9 10">
    <name type="scientific">Phaeodactylibacter xiamenensis</name>
    <dbReference type="NCBI Taxonomy" id="1524460"/>
    <lineage>
        <taxon>Bacteria</taxon>
        <taxon>Pseudomonadati</taxon>
        <taxon>Bacteroidota</taxon>
        <taxon>Saprospiria</taxon>
        <taxon>Saprospirales</taxon>
        <taxon>Haliscomenobacteraceae</taxon>
        <taxon>Phaeodactylibacter</taxon>
    </lineage>
</organism>
<dbReference type="Gene3D" id="2.60.40.10">
    <property type="entry name" value="Immunoglobulins"/>
    <property type="match status" value="1"/>
</dbReference>
<dbReference type="InterPro" id="IPR011123">
    <property type="entry name" value="Y_Y_Y"/>
</dbReference>
<dbReference type="Pfam" id="PF00512">
    <property type="entry name" value="HisKA"/>
    <property type="match status" value="1"/>
</dbReference>
<dbReference type="InterPro" id="IPR005467">
    <property type="entry name" value="His_kinase_dom"/>
</dbReference>
<keyword evidence="7" id="KW-0812">Transmembrane</keyword>
<evidence type="ECO:0000256" key="5">
    <source>
        <dbReference type="ARBA" id="ARBA00022777"/>
    </source>
</evidence>
<dbReference type="SUPFAM" id="SSF55874">
    <property type="entry name" value="ATPase domain of HSP90 chaperone/DNA topoisomerase II/histidine kinase"/>
    <property type="match status" value="1"/>
</dbReference>
<dbReference type="PRINTS" id="PR00344">
    <property type="entry name" value="BCTRLSENSOR"/>
</dbReference>
<dbReference type="EC" id="2.7.13.3" evidence="2"/>
<dbReference type="EMBL" id="JPOS01000078">
    <property type="protein sequence ID" value="KGE86493.1"/>
    <property type="molecule type" value="Genomic_DNA"/>
</dbReference>
<evidence type="ECO:0000313" key="10">
    <source>
        <dbReference type="Proteomes" id="UP000029736"/>
    </source>
</evidence>
<dbReference type="PANTHER" id="PTHR43547:SF2">
    <property type="entry name" value="HYBRID SIGNAL TRANSDUCTION HISTIDINE KINASE C"/>
    <property type="match status" value="1"/>
</dbReference>
<dbReference type="CDD" id="cd16922">
    <property type="entry name" value="HATPase_EvgS-ArcB-TorS-like"/>
    <property type="match status" value="1"/>
</dbReference>
<comment type="caution">
    <text evidence="9">The sequence shown here is derived from an EMBL/GenBank/DDBJ whole genome shotgun (WGS) entry which is preliminary data.</text>
</comment>
<evidence type="ECO:0000256" key="1">
    <source>
        <dbReference type="ARBA" id="ARBA00000085"/>
    </source>
</evidence>
<evidence type="ECO:0000259" key="8">
    <source>
        <dbReference type="PROSITE" id="PS50109"/>
    </source>
</evidence>
<dbReference type="InterPro" id="IPR015943">
    <property type="entry name" value="WD40/YVTN_repeat-like_dom_sf"/>
</dbReference>
<dbReference type="InterPro" id="IPR036890">
    <property type="entry name" value="HATPase_C_sf"/>
</dbReference>
<dbReference type="Gene3D" id="1.10.287.130">
    <property type="match status" value="1"/>
</dbReference>
<dbReference type="Gene3D" id="3.30.565.10">
    <property type="entry name" value="Histidine kinase-like ATPase, C-terminal domain"/>
    <property type="match status" value="1"/>
</dbReference>
<keyword evidence="7" id="KW-1133">Transmembrane helix</keyword>
<keyword evidence="10" id="KW-1185">Reference proteome</keyword>
<evidence type="ECO:0000313" key="9">
    <source>
        <dbReference type="EMBL" id="KGE86493.1"/>
    </source>
</evidence>
<dbReference type="GO" id="GO:0000155">
    <property type="term" value="F:phosphorelay sensor kinase activity"/>
    <property type="evidence" value="ECO:0007669"/>
    <property type="project" value="InterPro"/>
</dbReference>
<dbReference type="SUPFAM" id="SSF47384">
    <property type="entry name" value="Homodimeric domain of signal transducing histidine kinase"/>
    <property type="match status" value="1"/>
</dbReference>
<feature type="region of interest" description="Disordered" evidence="6">
    <location>
        <begin position="917"/>
        <end position="942"/>
    </location>
</feature>
<dbReference type="Pfam" id="PF07494">
    <property type="entry name" value="Reg_prop"/>
    <property type="match status" value="1"/>
</dbReference>
<dbReference type="SUPFAM" id="SSF63829">
    <property type="entry name" value="Calcium-dependent phosphotriesterase"/>
    <property type="match status" value="1"/>
</dbReference>
<keyword evidence="5" id="KW-0418">Kinase</keyword>
<dbReference type="Proteomes" id="UP000029736">
    <property type="component" value="Unassembled WGS sequence"/>
</dbReference>
<comment type="catalytic activity">
    <reaction evidence="1">
        <text>ATP + protein L-histidine = ADP + protein N-phospho-L-histidine.</text>
        <dbReference type="EC" id="2.7.13.3"/>
    </reaction>
</comment>
<keyword evidence="4" id="KW-0808">Transferase</keyword>
<dbReference type="InterPro" id="IPR003594">
    <property type="entry name" value="HATPase_dom"/>
</dbReference>
<dbReference type="InterPro" id="IPR004358">
    <property type="entry name" value="Sig_transdc_His_kin-like_C"/>
</dbReference>
<feature type="transmembrane region" description="Helical" evidence="7">
    <location>
        <begin position="642"/>
        <end position="660"/>
    </location>
</feature>
<dbReference type="InterPro" id="IPR011110">
    <property type="entry name" value="Reg_prop"/>
</dbReference>
<keyword evidence="7" id="KW-0472">Membrane</keyword>
<dbReference type="RefSeq" id="WP_044224864.1">
    <property type="nucleotide sequence ID" value="NZ_JBKAGJ010000025.1"/>
</dbReference>
<keyword evidence="3" id="KW-0597">Phosphoprotein</keyword>
<evidence type="ECO:0000256" key="4">
    <source>
        <dbReference type="ARBA" id="ARBA00022679"/>
    </source>
</evidence>
<evidence type="ECO:0000256" key="2">
    <source>
        <dbReference type="ARBA" id="ARBA00012438"/>
    </source>
</evidence>
<dbReference type="OrthoDB" id="9797097at2"/>
<evidence type="ECO:0000256" key="3">
    <source>
        <dbReference type="ARBA" id="ARBA00022553"/>
    </source>
</evidence>
<name>A0A098S3T8_9BACT</name>
<dbReference type="STRING" id="1524460.IX84_20880"/>
<dbReference type="InterPro" id="IPR003661">
    <property type="entry name" value="HisK_dim/P_dom"/>
</dbReference>
<evidence type="ECO:0000256" key="7">
    <source>
        <dbReference type="SAM" id="Phobius"/>
    </source>
</evidence>
<dbReference type="CDD" id="cd00082">
    <property type="entry name" value="HisKA"/>
    <property type="match status" value="1"/>
</dbReference>
<dbReference type="InterPro" id="IPR036097">
    <property type="entry name" value="HisK_dim/P_sf"/>
</dbReference>
<dbReference type="PANTHER" id="PTHR43547">
    <property type="entry name" value="TWO-COMPONENT HISTIDINE KINASE"/>
    <property type="match status" value="1"/>
</dbReference>
<dbReference type="AlphaFoldDB" id="A0A098S3T8"/>
<dbReference type="FunFam" id="3.30.565.10:FF:000006">
    <property type="entry name" value="Sensor histidine kinase WalK"/>
    <property type="match status" value="1"/>
</dbReference>
<protein>
    <recommendedName>
        <fullName evidence="2">histidine kinase</fullName>
        <ecNumber evidence="2">2.7.13.3</ecNumber>
    </recommendedName>
</protein>
<dbReference type="Gene3D" id="2.130.10.10">
    <property type="entry name" value="YVTN repeat-like/Quinoprotein amine dehydrogenase"/>
    <property type="match status" value="1"/>
</dbReference>
<sequence length="942" mass="105774">MAAEAERAFPALQITEIKLADVLFSSVLLTQKGNVLLGSNQGLFQVSKTDNVPYPIALAGQPVNVFGQDQQGHVWIEAIAPDLTGLYLREDCGGLWLWEEENASLRTIPCFPYGRHKFGPDGALWTWASMNITFTKWKPGAFINGKAPDLTVTCDQDIIKNEAFHIRTVDFDRSGLVWLGTNGFGVLKMVTAPRKFTSYLEGTTQRVITEDPQGHLFAMGFRQTAYRSVQLDKVFPNPWATPFDPIDDRSITVFDNQGNAWVNSNRDSLFRIDARTKSKQYFPWKGLGLICTKDGKLLSIHQEGLLQLDPATAQSRLIPFDTLPASQLAFRYSRFLYEDPTGTIWIFAFKGLIEARPKEHSYQYHYYRNDPTHFGSLSEDYVLSVAADPLEPTRYLWVGTKGGGLNRLDRANGTFRHFKTQQGLPDNVVYGVLPDDHGHLWLSTNRGLCRFHTRKETTRNFTAADGLQSNEFNQSSYLRTRSGHLIFGGVNGLTVFYPDSLQFNEYQPATAITRVWVNNELASYRAGARQKKSAPLLEATNQGQLYLNLTHRQNLLSVEFAALEYSNPAQNHYRYQLIRNNSFGQGETSAWVDLGSNNSVQLANLRPGHYQFRVLGSNYDGTWSNQPDLLSFTIRPPWWATWWAYLAYILLTALAVGLVYRIQLRQRLQVQEAFRLKELDQFKNRFFVNITHEFRTPLTVILGLSKQLKTSKTPLSARESTHKIDLIQRNGENLLRLINQLLDLAKLESGNLNLNYIQGDVVPYLRYVAESLHSLAAVRGVSLQIDYPNDPIVMDYDPERLQQIVHNLLSNAIKFTPADGQVVLQAQVEKMVGQPSSQLLLLVRDTGVGIAPENLPHIFDRFHQAAHLEKAFTGGTGIGLALTRELVHAMGGAIKVNSQVGKGTAFRVHLPIRQLAAPAQASPPEPPTISTNTSASPSPEKG</sequence>
<gene>
    <name evidence="9" type="ORF">IX84_20880</name>
</gene>
<evidence type="ECO:0000256" key="6">
    <source>
        <dbReference type="SAM" id="MobiDB-lite"/>
    </source>
</evidence>
<proteinExistence type="predicted"/>
<dbReference type="SMART" id="SM00387">
    <property type="entry name" value="HATPase_c"/>
    <property type="match status" value="1"/>
</dbReference>
<reference evidence="9 10" key="1">
    <citation type="journal article" date="2014" name="Int. J. Syst. Evol. Microbiol.">
        <title>Phaeodactylibacter xiamenensis gen. nov., sp. nov., a member of the family Saprospiraceae isolated from the marine alga Phaeodactylum tricornutum.</title>
        <authorList>
            <person name="Chen Z.Jr."/>
            <person name="Lei X."/>
            <person name="Lai Q."/>
            <person name="Li Y."/>
            <person name="Zhang B."/>
            <person name="Zhang J."/>
            <person name="Zhang H."/>
            <person name="Yang L."/>
            <person name="Zheng W."/>
            <person name="Tian Y."/>
            <person name="Yu Z."/>
            <person name="Xu H.Jr."/>
            <person name="Zheng T."/>
        </authorList>
    </citation>
    <scope>NUCLEOTIDE SEQUENCE [LARGE SCALE GENOMIC DNA]</scope>
    <source>
        <strain evidence="9 10">KD52</strain>
    </source>
</reference>
<dbReference type="Pfam" id="PF07495">
    <property type="entry name" value="Y_Y_Y"/>
    <property type="match status" value="1"/>
</dbReference>
<dbReference type="InterPro" id="IPR013783">
    <property type="entry name" value="Ig-like_fold"/>
</dbReference>
<dbReference type="Pfam" id="PF02518">
    <property type="entry name" value="HATPase_c"/>
    <property type="match status" value="1"/>
</dbReference>